<dbReference type="EMBL" id="VUJU01011582">
    <property type="protein sequence ID" value="KAF0710640.1"/>
    <property type="molecule type" value="Genomic_DNA"/>
</dbReference>
<dbReference type="AlphaFoldDB" id="A0A6G0VUX5"/>
<reference evidence="1 2" key="1">
    <citation type="submission" date="2019-08" db="EMBL/GenBank/DDBJ databases">
        <title>Whole genome of Aphis craccivora.</title>
        <authorList>
            <person name="Voronova N.V."/>
            <person name="Shulinski R.S."/>
            <person name="Bandarenka Y.V."/>
            <person name="Zhorov D.G."/>
            <person name="Warner D."/>
        </authorList>
    </citation>
    <scope>NUCLEOTIDE SEQUENCE [LARGE SCALE GENOMIC DNA]</scope>
    <source>
        <strain evidence="1">180601</strain>
        <tissue evidence="1">Whole Body</tissue>
    </source>
</reference>
<accession>A0A6G0VUX5</accession>
<comment type="caution">
    <text evidence="1">The sequence shown here is derived from an EMBL/GenBank/DDBJ whole genome shotgun (WGS) entry which is preliminary data.</text>
</comment>
<sequence>MTGHCVHCTMPDFQGQSWNKLTLPGNFIQCPITFGHVAKSTRQTNGVYVDEAFPVNIEDLLKYCPTCPPDAFINIKELYLNPILNKFDETDRNSTVGGTANKNNNFTWADGAGKRLVIWNEPNYEQAHIEKMKELLGAGR</sequence>
<dbReference type="Proteomes" id="UP000478052">
    <property type="component" value="Unassembled WGS sequence"/>
</dbReference>
<dbReference type="Gene3D" id="3.40.50.300">
    <property type="entry name" value="P-loop containing nucleotide triphosphate hydrolases"/>
    <property type="match status" value="1"/>
</dbReference>
<proteinExistence type="predicted"/>
<dbReference type="InterPro" id="IPR027417">
    <property type="entry name" value="P-loop_NTPase"/>
</dbReference>
<dbReference type="OrthoDB" id="6621717at2759"/>
<evidence type="ECO:0000313" key="2">
    <source>
        <dbReference type="Proteomes" id="UP000478052"/>
    </source>
</evidence>
<gene>
    <name evidence="1" type="ORF">FWK35_00035275</name>
</gene>
<protein>
    <submittedName>
        <fullName evidence="1">NS2</fullName>
    </submittedName>
</protein>
<name>A0A6G0VUX5_APHCR</name>
<organism evidence="1 2">
    <name type="scientific">Aphis craccivora</name>
    <name type="common">Cowpea aphid</name>
    <dbReference type="NCBI Taxonomy" id="307492"/>
    <lineage>
        <taxon>Eukaryota</taxon>
        <taxon>Metazoa</taxon>
        <taxon>Ecdysozoa</taxon>
        <taxon>Arthropoda</taxon>
        <taxon>Hexapoda</taxon>
        <taxon>Insecta</taxon>
        <taxon>Pterygota</taxon>
        <taxon>Neoptera</taxon>
        <taxon>Paraneoptera</taxon>
        <taxon>Hemiptera</taxon>
        <taxon>Sternorrhyncha</taxon>
        <taxon>Aphidomorpha</taxon>
        <taxon>Aphidoidea</taxon>
        <taxon>Aphididae</taxon>
        <taxon>Aphidini</taxon>
        <taxon>Aphis</taxon>
        <taxon>Aphis</taxon>
    </lineage>
</organism>
<evidence type="ECO:0000313" key="1">
    <source>
        <dbReference type="EMBL" id="KAF0710640.1"/>
    </source>
</evidence>
<keyword evidence="2" id="KW-1185">Reference proteome</keyword>